<name>A0ABS0KS26_PSENT</name>
<evidence type="ECO:0008006" key="3">
    <source>
        <dbReference type="Google" id="ProtNLM"/>
    </source>
</evidence>
<evidence type="ECO:0000313" key="1">
    <source>
        <dbReference type="EMBL" id="MBG6290798.1"/>
    </source>
</evidence>
<gene>
    <name evidence="1" type="ORF">I5I61_25350</name>
</gene>
<evidence type="ECO:0000313" key="2">
    <source>
        <dbReference type="Proteomes" id="UP000608450"/>
    </source>
</evidence>
<dbReference type="Proteomes" id="UP000608450">
    <property type="component" value="Unassembled WGS sequence"/>
</dbReference>
<accession>A0ABS0KS26</accession>
<sequence length="582" mass="62815">MQFRPPVPRRMKTWGWPWHGLIIEPATGPAYIELPNGAIHQPPVLPGRTMQGGHWTYLWDIGLPDLVQTPEEIEAGQAWWGKAILRSRGAGVGQAYGAVNMSTGDGSGASSWPVLLDDGAAWVRMNPSTAGDGTGLILRFDFRRTIVGADPVDPVEVTLPANDYGQGAGQPKVYTTRVESTSAHEAVVSFAGAWDFTPNGRSALGAFVAVYLSPFANDGGHNIAGLIRIDISGTLAAPSVSVTVLHDRQSALGELVHEYSGGMQLKTYGFAPREQVSLVQPPPACGVTEYVAPGAIVEASPGLFQAYVGTDSSTYGQRGALAAAWFDGDAVREIRFDSLATLTATSSTSDASSGEWRERSTYTYSEATGQCERTEYLNEDTRLFDFHAHRAEEATYTLRLYGSGIAEQTTTIRRVSTLDGRYFPSDMAQTIDTQASTVFQGAEEFETTESSSPGILGSSLPWGYQLADLVPVYSLVNGYWQMSVLDHAVLFCSNKLVTLGQLERKDRVLMRGPYDVKYGPLISPSGLITPGVSLTVPDAPVGAGTDLAWNSVTVQQATKAAWNPVTHEVCRHRIDIQNFGWV</sequence>
<protein>
    <recommendedName>
        <fullName evidence="3">Tip attachment protein J domain-containing protein</fullName>
    </recommendedName>
</protein>
<proteinExistence type="predicted"/>
<comment type="caution">
    <text evidence="1">The sequence shown here is derived from an EMBL/GenBank/DDBJ whole genome shotgun (WGS) entry which is preliminary data.</text>
</comment>
<dbReference type="RefSeq" id="WP_196913446.1">
    <property type="nucleotide sequence ID" value="NZ_JADTFC010000087.1"/>
</dbReference>
<reference evidence="1 2" key="1">
    <citation type="submission" date="2020-11" db="EMBL/GenBank/DDBJ databases">
        <title>Enhanced detection system for hospital associated transmission using whole genome sequencing surveillance.</title>
        <authorList>
            <person name="Harrison L.H."/>
            <person name="Van Tyne D."/>
            <person name="Marsh J.W."/>
            <person name="Griffith M.P."/>
            <person name="Snyder D.J."/>
            <person name="Cooper V.S."/>
            <person name="Mustapha M."/>
        </authorList>
    </citation>
    <scope>NUCLEOTIDE SEQUENCE [LARGE SCALE GENOMIC DNA]</scope>
    <source>
        <strain evidence="1 2">PSA00705</strain>
    </source>
</reference>
<organism evidence="1 2">
    <name type="scientific">Pseudomonas nitroreducens</name>
    <dbReference type="NCBI Taxonomy" id="46680"/>
    <lineage>
        <taxon>Bacteria</taxon>
        <taxon>Pseudomonadati</taxon>
        <taxon>Pseudomonadota</taxon>
        <taxon>Gammaproteobacteria</taxon>
        <taxon>Pseudomonadales</taxon>
        <taxon>Pseudomonadaceae</taxon>
        <taxon>Pseudomonas</taxon>
    </lineage>
</organism>
<dbReference type="EMBL" id="JADTFC010000087">
    <property type="protein sequence ID" value="MBG6290798.1"/>
    <property type="molecule type" value="Genomic_DNA"/>
</dbReference>
<keyword evidence="2" id="KW-1185">Reference proteome</keyword>